<proteinExistence type="predicted"/>
<gene>
    <name evidence="2" type="ORF">SAMN05421548_106174</name>
</gene>
<dbReference type="Proteomes" id="UP000198908">
    <property type="component" value="Unassembled WGS sequence"/>
</dbReference>
<feature type="region of interest" description="Disordered" evidence="1">
    <location>
        <begin position="92"/>
        <end position="200"/>
    </location>
</feature>
<evidence type="ECO:0000313" key="2">
    <source>
        <dbReference type="EMBL" id="SDC40249.1"/>
    </source>
</evidence>
<feature type="region of interest" description="Disordered" evidence="1">
    <location>
        <begin position="1"/>
        <end position="26"/>
    </location>
</feature>
<dbReference type="Gene3D" id="3.20.20.450">
    <property type="entry name" value="EAL domain"/>
    <property type="match status" value="1"/>
</dbReference>
<dbReference type="STRING" id="416944.SAMN05421548_106174"/>
<name>A0A1G6LA90_9BURK</name>
<evidence type="ECO:0000313" key="3">
    <source>
        <dbReference type="Proteomes" id="UP000198908"/>
    </source>
</evidence>
<sequence length="200" mass="22057">MRAPHGPRAGARQEPCPTIRRTRSPSATHLLAQLQPRDGGWVARWHGCALESAFQPVLSITHQRVVGYEALLCATNAAGHAVAPADLFEHGERRDAAARRTRSLPAPRELRRTRHRDRVDLPEHAAAQRTRCGDRSASMTASPATQPPSRARSAERRMCFAPGSVRTSGRGANPVRRKQVDEPPRPAHSDMRRRPAFSSP</sequence>
<dbReference type="AlphaFoldDB" id="A0A1G6LA90"/>
<dbReference type="SUPFAM" id="SSF141868">
    <property type="entry name" value="EAL domain-like"/>
    <property type="match status" value="1"/>
</dbReference>
<organism evidence="2 3">
    <name type="scientific">Paraburkholderia lycopersici</name>
    <dbReference type="NCBI Taxonomy" id="416944"/>
    <lineage>
        <taxon>Bacteria</taxon>
        <taxon>Pseudomonadati</taxon>
        <taxon>Pseudomonadota</taxon>
        <taxon>Betaproteobacteria</taxon>
        <taxon>Burkholderiales</taxon>
        <taxon>Burkholderiaceae</taxon>
        <taxon>Paraburkholderia</taxon>
    </lineage>
</organism>
<reference evidence="3" key="1">
    <citation type="submission" date="2016-09" db="EMBL/GenBank/DDBJ databases">
        <authorList>
            <person name="Varghese N."/>
            <person name="Submissions S."/>
        </authorList>
    </citation>
    <scope>NUCLEOTIDE SEQUENCE [LARGE SCALE GENOMIC DNA]</scope>
    <source>
        <strain evidence="3">TNe-862</strain>
    </source>
</reference>
<dbReference type="EMBL" id="FMYQ01000006">
    <property type="protein sequence ID" value="SDC40249.1"/>
    <property type="molecule type" value="Genomic_DNA"/>
</dbReference>
<protein>
    <submittedName>
        <fullName evidence="2">EAL domain-containing protein</fullName>
    </submittedName>
</protein>
<dbReference type="InterPro" id="IPR035919">
    <property type="entry name" value="EAL_sf"/>
</dbReference>
<keyword evidence="3" id="KW-1185">Reference proteome</keyword>
<feature type="compositionally biased region" description="Polar residues" evidence="1">
    <location>
        <begin position="137"/>
        <end position="148"/>
    </location>
</feature>
<evidence type="ECO:0000256" key="1">
    <source>
        <dbReference type="SAM" id="MobiDB-lite"/>
    </source>
</evidence>
<feature type="compositionally biased region" description="Basic and acidic residues" evidence="1">
    <location>
        <begin position="178"/>
        <end position="193"/>
    </location>
</feature>
<accession>A0A1G6LA90</accession>